<evidence type="ECO:0000256" key="4">
    <source>
        <dbReference type="ARBA" id="ARBA00022475"/>
    </source>
</evidence>
<feature type="transmembrane region" description="Helical" evidence="8">
    <location>
        <begin position="50"/>
        <end position="70"/>
    </location>
</feature>
<dbReference type="InterPro" id="IPR002781">
    <property type="entry name" value="TM_pro_TauE-like"/>
</dbReference>
<feature type="transmembrane region" description="Helical" evidence="8">
    <location>
        <begin position="148"/>
        <end position="166"/>
    </location>
</feature>
<keyword evidence="6 8" id="KW-1133">Transmembrane helix</keyword>
<keyword evidence="5 8" id="KW-0812">Transmembrane</keyword>
<evidence type="ECO:0000256" key="3">
    <source>
        <dbReference type="ARBA" id="ARBA00022448"/>
    </source>
</evidence>
<dbReference type="EMBL" id="QLLR01000011">
    <property type="protein sequence ID" value="RAJ30291.1"/>
    <property type="molecule type" value="Genomic_DNA"/>
</dbReference>
<comment type="subcellular location">
    <subcellularLocation>
        <location evidence="1 8">Cell membrane</location>
        <topology evidence="1 8">Multi-pass membrane protein</topology>
    </subcellularLocation>
</comment>
<dbReference type="GO" id="GO:0005886">
    <property type="term" value="C:plasma membrane"/>
    <property type="evidence" value="ECO:0007669"/>
    <property type="project" value="UniProtKB-SubCell"/>
</dbReference>
<comment type="caution">
    <text evidence="9">The sequence shown here is derived from an EMBL/GenBank/DDBJ whole genome shotgun (WGS) entry which is preliminary data.</text>
</comment>
<accession>A0A327SN08</accession>
<dbReference type="AlphaFoldDB" id="A0A327SN08"/>
<evidence type="ECO:0000256" key="7">
    <source>
        <dbReference type="ARBA" id="ARBA00023136"/>
    </source>
</evidence>
<name>A0A327SN08_9SPHI</name>
<dbReference type="PANTHER" id="PTHR30269">
    <property type="entry name" value="TRANSMEMBRANE PROTEIN YFCA"/>
    <property type="match status" value="1"/>
</dbReference>
<reference evidence="9 10" key="1">
    <citation type="submission" date="2018-06" db="EMBL/GenBank/DDBJ databases">
        <title>Genomic Encyclopedia of Archaeal and Bacterial Type Strains, Phase II (KMG-II): from individual species to whole genera.</title>
        <authorList>
            <person name="Goeker M."/>
        </authorList>
    </citation>
    <scope>NUCLEOTIDE SEQUENCE [LARGE SCALE GENOMIC DNA]</scope>
    <source>
        <strain evidence="9 10">DSM 14825</strain>
    </source>
</reference>
<dbReference type="PANTHER" id="PTHR30269:SF0">
    <property type="entry name" value="MEMBRANE TRANSPORTER PROTEIN YFCA-RELATED"/>
    <property type="match status" value="1"/>
</dbReference>
<evidence type="ECO:0000256" key="5">
    <source>
        <dbReference type="ARBA" id="ARBA00022692"/>
    </source>
</evidence>
<dbReference type="Pfam" id="PF01925">
    <property type="entry name" value="TauE"/>
    <property type="match status" value="1"/>
</dbReference>
<proteinExistence type="inferred from homology"/>
<feature type="transmembrane region" description="Helical" evidence="8">
    <location>
        <begin position="251"/>
        <end position="267"/>
    </location>
</feature>
<organism evidence="9 10">
    <name type="scientific">Pedobacter cryoconitis</name>
    <dbReference type="NCBI Taxonomy" id="188932"/>
    <lineage>
        <taxon>Bacteria</taxon>
        <taxon>Pseudomonadati</taxon>
        <taxon>Bacteroidota</taxon>
        <taxon>Sphingobacteriia</taxon>
        <taxon>Sphingobacteriales</taxon>
        <taxon>Sphingobacteriaceae</taxon>
        <taxon>Pedobacter</taxon>
    </lineage>
</organism>
<keyword evidence="7 8" id="KW-0472">Membrane</keyword>
<evidence type="ECO:0000256" key="2">
    <source>
        <dbReference type="ARBA" id="ARBA00009142"/>
    </source>
</evidence>
<dbReference type="InterPro" id="IPR052017">
    <property type="entry name" value="TSUP"/>
</dbReference>
<gene>
    <name evidence="9" type="ORF">LY11_02633</name>
</gene>
<evidence type="ECO:0000313" key="9">
    <source>
        <dbReference type="EMBL" id="RAJ30291.1"/>
    </source>
</evidence>
<evidence type="ECO:0000256" key="8">
    <source>
        <dbReference type="RuleBase" id="RU363041"/>
    </source>
</evidence>
<sequence length="302" mass="33471">MPRFAFFIGNRQIVNLLILRDSYLFIYLCLENVNSGTSELNLWLHLGNMLYDLLILCVVSFAAGFIDAVVGGGGLLQTPAILIVLPQYPVATLFGTTKIPSLSGTAFAAWKYSRDIRLDWKFLLYVAIMAFIGAMLGAHYVTLIDSRFLKPLILVVLISVALYTYFNKTFGAGTVKELTRLQQLLIGFLFGFTIGFYDGLIGPGTGTFFILAFISLMGYDFLKASASSKLINIATNLAAICYFSSTGHILYQYALPMAVFNISGAFLGTKLAILKGNKFIRVFFLMVVVFAILRFAYDIFLK</sequence>
<evidence type="ECO:0000256" key="1">
    <source>
        <dbReference type="ARBA" id="ARBA00004651"/>
    </source>
</evidence>
<dbReference type="Proteomes" id="UP000249754">
    <property type="component" value="Unassembled WGS sequence"/>
</dbReference>
<comment type="similarity">
    <text evidence="2 8">Belongs to the 4-toluene sulfonate uptake permease (TSUP) (TC 2.A.102) family.</text>
</comment>
<keyword evidence="4 8" id="KW-1003">Cell membrane</keyword>
<feature type="transmembrane region" description="Helical" evidence="8">
    <location>
        <begin position="122"/>
        <end position="142"/>
    </location>
</feature>
<evidence type="ECO:0000313" key="10">
    <source>
        <dbReference type="Proteomes" id="UP000249754"/>
    </source>
</evidence>
<protein>
    <recommendedName>
        <fullName evidence="8">Probable membrane transporter protein</fullName>
    </recommendedName>
</protein>
<feature type="transmembrane region" description="Helical" evidence="8">
    <location>
        <begin position="279"/>
        <end position="297"/>
    </location>
</feature>
<keyword evidence="3" id="KW-0813">Transport</keyword>
<feature type="transmembrane region" description="Helical" evidence="8">
    <location>
        <begin position="90"/>
        <end position="110"/>
    </location>
</feature>
<evidence type="ECO:0000256" key="6">
    <source>
        <dbReference type="ARBA" id="ARBA00022989"/>
    </source>
</evidence>